<evidence type="ECO:0000256" key="12">
    <source>
        <dbReference type="SAM" id="Coils"/>
    </source>
</evidence>
<dbReference type="InterPro" id="IPR000330">
    <property type="entry name" value="SNF2_N"/>
</dbReference>
<dbReference type="PROSITE" id="PS51194">
    <property type="entry name" value="HELICASE_CTER"/>
    <property type="match status" value="1"/>
</dbReference>
<dbReference type="Pfam" id="PF00176">
    <property type="entry name" value="SNF2-rel_dom"/>
    <property type="match status" value="1"/>
</dbReference>
<keyword evidence="4" id="KW-0547">Nucleotide-binding</keyword>
<feature type="compositionally biased region" description="Basic and acidic residues" evidence="13">
    <location>
        <begin position="1402"/>
        <end position="1416"/>
    </location>
</feature>
<keyword evidence="7 11" id="KW-0067">ATP-binding</keyword>
<evidence type="ECO:0000256" key="13">
    <source>
        <dbReference type="SAM" id="MobiDB-lite"/>
    </source>
</evidence>
<dbReference type="Proteomes" id="UP001229421">
    <property type="component" value="Unassembled WGS sequence"/>
</dbReference>
<evidence type="ECO:0000256" key="7">
    <source>
        <dbReference type="ARBA" id="ARBA00022840"/>
    </source>
</evidence>
<dbReference type="Gene3D" id="3.40.50.300">
    <property type="entry name" value="P-loop containing nucleotide triphosphate hydrolases"/>
    <property type="match status" value="1"/>
</dbReference>
<dbReference type="InterPro" id="IPR001650">
    <property type="entry name" value="Helicase_C-like"/>
</dbReference>
<dbReference type="FunFam" id="3.40.50.10810:FF:000006">
    <property type="entry name" value="Putative DNA helicase INO80"/>
    <property type="match status" value="1"/>
</dbReference>
<dbReference type="SMART" id="SM00487">
    <property type="entry name" value="DEXDc"/>
    <property type="match status" value="1"/>
</dbReference>
<comment type="similarity">
    <text evidence="2 11">Belongs to the SNF2/RAD54 helicase family.</text>
</comment>
<organism evidence="17 18">
    <name type="scientific">Tagetes erecta</name>
    <name type="common">African marigold</name>
    <dbReference type="NCBI Taxonomy" id="13708"/>
    <lineage>
        <taxon>Eukaryota</taxon>
        <taxon>Viridiplantae</taxon>
        <taxon>Streptophyta</taxon>
        <taxon>Embryophyta</taxon>
        <taxon>Tracheophyta</taxon>
        <taxon>Spermatophyta</taxon>
        <taxon>Magnoliopsida</taxon>
        <taxon>eudicotyledons</taxon>
        <taxon>Gunneridae</taxon>
        <taxon>Pentapetalae</taxon>
        <taxon>asterids</taxon>
        <taxon>campanulids</taxon>
        <taxon>Asterales</taxon>
        <taxon>Asteraceae</taxon>
        <taxon>Asteroideae</taxon>
        <taxon>Heliantheae alliance</taxon>
        <taxon>Tageteae</taxon>
        <taxon>Tagetes</taxon>
    </lineage>
</organism>
<dbReference type="PROSITE" id="PS51192">
    <property type="entry name" value="HELICASE_ATP_BIND_1"/>
    <property type="match status" value="1"/>
</dbReference>
<evidence type="ECO:0000259" key="15">
    <source>
        <dbReference type="PROSITE" id="PS51194"/>
    </source>
</evidence>
<dbReference type="EMBL" id="JAUHHV010000009">
    <property type="protein sequence ID" value="KAK1412978.1"/>
    <property type="molecule type" value="Genomic_DNA"/>
</dbReference>
<evidence type="ECO:0000256" key="4">
    <source>
        <dbReference type="ARBA" id="ARBA00022741"/>
    </source>
</evidence>
<dbReference type="InterPro" id="IPR049730">
    <property type="entry name" value="SNF2/RAD54-like_C"/>
</dbReference>
<keyword evidence="9 11" id="KW-0234">DNA repair</keyword>
<proteinExistence type="inferred from homology"/>
<feature type="domain" description="Helicase C-terminal" evidence="15">
    <location>
        <begin position="1176"/>
        <end position="1336"/>
    </location>
</feature>
<feature type="domain" description="DBINO" evidence="16">
    <location>
        <begin position="337"/>
        <end position="462"/>
    </location>
</feature>
<keyword evidence="18" id="KW-1185">Reference proteome</keyword>
<dbReference type="SMART" id="SM00490">
    <property type="entry name" value="HELICc"/>
    <property type="match status" value="1"/>
</dbReference>
<dbReference type="InterPro" id="IPR014001">
    <property type="entry name" value="Helicase_ATP-bd"/>
</dbReference>
<dbReference type="Pfam" id="PF00271">
    <property type="entry name" value="Helicase_C"/>
    <property type="match status" value="1"/>
</dbReference>
<comment type="catalytic activity">
    <reaction evidence="11">
        <text>ATP + H2O = ADP + phosphate + H(+)</text>
        <dbReference type="Rhea" id="RHEA:13065"/>
        <dbReference type="ChEBI" id="CHEBI:15377"/>
        <dbReference type="ChEBI" id="CHEBI:15378"/>
        <dbReference type="ChEBI" id="CHEBI:30616"/>
        <dbReference type="ChEBI" id="CHEBI:43474"/>
        <dbReference type="ChEBI" id="CHEBI:456216"/>
    </reaction>
</comment>
<evidence type="ECO:0000256" key="11">
    <source>
        <dbReference type="RuleBase" id="RU368001"/>
    </source>
</evidence>
<keyword evidence="10" id="KW-0539">Nucleus</keyword>
<dbReference type="GO" id="GO:0006281">
    <property type="term" value="P:DNA repair"/>
    <property type="evidence" value="ECO:0007669"/>
    <property type="project" value="UniProtKB-UniRule"/>
</dbReference>
<dbReference type="InterPro" id="IPR020838">
    <property type="entry name" value="DBINO"/>
</dbReference>
<evidence type="ECO:0000256" key="10">
    <source>
        <dbReference type="ARBA" id="ARBA00023242"/>
    </source>
</evidence>
<dbReference type="PROSITE" id="PS51413">
    <property type="entry name" value="DBINO"/>
    <property type="match status" value="1"/>
</dbReference>
<comment type="function">
    <text evidence="11">ATPase component of the INO80 complex which remodels chromatin by shifting nucleosomes and is involved in DNA repair.</text>
</comment>
<dbReference type="PANTHER" id="PTHR45685">
    <property type="entry name" value="HELICASE SRCAP-RELATED"/>
    <property type="match status" value="1"/>
</dbReference>
<dbReference type="PANTHER" id="PTHR45685:SF2">
    <property type="entry name" value="CHROMATIN-REMODELING ATPASE INO80"/>
    <property type="match status" value="1"/>
</dbReference>
<dbReference type="Pfam" id="PF13892">
    <property type="entry name" value="DBINO"/>
    <property type="match status" value="1"/>
</dbReference>
<evidence type="ECO:0000256" key="5">
    <source>
        <dbReference type="ARBA" id="ARBA00022763"/>
    </source>
</evidence>
<feature type="domain" description="Helicase ATP-binding" evidence="14">
    <location>
        <begin position="582"/>
        <end position="753"/>
    </location>
</feature>
<comment type="domain">
    <text evidence="11">The DBINO region is involved in binding to DNA.</text>
</comment>
<dbReference type="InterPro" id="IPR027417">
    <property type="entry name" value="P-loop_NTPase"/>
</dbReference>
<dbReference type="EC" id="3.6.4.-" evidence="11"/>
<sequence>MDSNRQVTNPYTYSNLFNLESLMNFRVPQPEDEFDYHASSSQDESRGGQADQSNGMMSESKRKRSVYGSDEDQDGGYRTYVSEERYRAMLGEHVNKHKRKHNNSNNNLSTSANTYNGVLEKKSSLGSKDRKRAHKVETASNFLSQKQGSYEVDISPHFNMNRSFSEPVYLDIGDGISYRIPPTYELLAATLNLPKMSEIRVDEFYLKGTLDLGSLASMMSTEKKFGPRNRAGLGEPKPQYESLHARLKAQSLINSPHKFSLKVSDSALESYSVPEGAAGGIRRSIMSDGGTLQVHYVKVLEKGDTYEIIERSLPKKRKMHNDSFVVEKEEMEIIGKYWVNMVRKDIPKHHRVFINFHRKQLTEGKRFAESCQREVKMKVSRSLKLMRGASIRTRKLARDMLIFWKRIDKEMAEVRKKEEKEAAEALKREQELREAKRQQQRLNFLLSQTELYSHFMQNKAASQSTSTEEENKVADQEVVLTSEVNVEDEDPEEAEMKREALKAAQDAVSKQKLITSAFDDECLKLRQAVGTDAPEQDASIAGSTDMDLLHPSTMPVGSSVQTPELFKGSLKEYQLKGLQWLVNCYEQGLNGILADEMGLGKTIQAMAFLAHLAEEKNIWGPFLVVAPASVLSNWVDEISRFCPDLKALPYWGGIQERTVLRKNINPKRLYRREAGFHILVTSYQLLVSDEKYFRRVKWQYMVLDEAQAIKSASSIRWKTLLSFNCRNRLLLTGTPVQNNMAELWALLHFIMPTLFDSHEQFNEWFSRGIENHAEHGGTLNEHQLSRLHAILKPFMLRRVKKDVVSELTGKTEITVHCKLSSRQQAFYQAIKNKISLAELFDNNRGLNEKKIMNLMNIVIQLRKVCNHPELFERNEGSSYLYFADIPNQLLPPPFGELEDIYYSGNQNPITYKVPKLVYQEITQSSDVLSSRVKHGFSSGLFEKHFNIFSSENVYLSTFKQEKDGAFGFTRLIDLSPAEVSFLANGSLVERLLFSIIRWDRQFLDGLVDLMMEKENVQNKDTEFQNLGTEKVRAVTRMLLLPSRSKSNVPFDNLVLSHQDRLASNVRLLHSAFSFIPKTRAPPVNVHCSDRNFAYKKVEELHDPWIKRLLVGFARTSEFNGPRKPDGPPHHLIQEIDKELPVSQPALQLTYNIFGSCPPIQSFDPAKMLTDSGKLQTLDILLKRLRAGNHRVLLFAQMTKMLNIIEDYMNYRKYKYLRLDGSSTIMDRRDMVKDFQHRSDIFVFLLSTRAGGLGINLTAADTVIFYESDWNPTLDLQAMDRAHRLGQTKDVTVYRLICKETVEEKILQRASQKSTVQQLVMTGGHVQGDLLAPEDVVSLLIDDAQLQQKLKEIPAQARDRQKKKAATKGFRIDEEGDAFFEDVAKFEPPVDYDDTFPNPDKTTPVDKKRKASTDKGTAKPKPPKGSKKPDSLAAQGSESKRPKRPTKSVNENLEPSFTASLDSSRSPHLPDPTL</sequence>
<evidence type="ECO:0000259" key="14">
    <source>
        <dbReference type="PROSITE" id="PS51192"/>
    </source>
</evidence>
<evidence type="ECO:0000256" key="9">
    <source>
        <dbReference type="ARBA" id="ARBA00023204"/>
    </source>
</evidence>
<keyword evidence="6 11" id="KW-0378">Hydrolase</keyword>
<dbReference type="GO" id="GO:0031011">
    <property type="term" value="C:Ino80 complex"/>
    <property type="evidence" value="ECO:0007669"/>
    <property type="project" value="UniProtKB-UniRule"/>
</dbReference>
<comment type="subcellular location">
    <subcellularLocation>
        <location evidence="1 11">Nucleus</location>
    </subcellularLocation>
</comment>
<evidence type="ECO:0000256" key="2">
    <source>
        <dbReference type="ARBA" id="ARBA00007025"/>
    </source>
</evidence>
<evidence type="ECO:0000259" key="16">
    <source>
        <dbReference type="PROSITE" id="PS51413"/>
    </source>
</evidence>
<feature type="region of interest" description="Disordered" evidence="13">
    <location>
        <begin position="1387"/>
        <end position="1473"/>
    </location>
</feature>
<protein>
    <recommendedName>
        <fullName evidence="3 11">Chromatin-remodeling ATPase INO80</fullName>
        <ecNumber evidence="11">3.6.4.-</ecNumber>
    </recommendedName>
</protein>
<reference evidence="17" key="1">
    <citation type="journal article" date="2023" name="bioRxiv">
        <title>Improved chromosome-level genome assembly for marigold (Tagetes erecta).</title>
        <authorList>
            <person name="Jiang F."/>
            <person name="Yuan L."/>
            <person name="Wang S."/>
            <person name="Wang H."/>
            <person name="Xu D."/>
            <person name="Wang A."/>
            <person name="Fan W."/>
        </authorList>
    </citation>
    <scope>NUCLEOTIDE SEQUENCE</scope>
    <source>
        <strain evidence="17">WSJ</strain>
        <tissue evidence="17">Leaf</tissue>
    </source>
</reference>
<keyword evidence="12" id="KW-0175">Coiled coil</keyword>
<evidence type="ECO:0000256" key="8">
    <source>
        <dbReference type="ARBA" id="ARBA00023125"/>
    </source>
</evidence>
<dbReference type="GO" id="GO:0005524">
    <property type="term" value="F:ATP binding"/>
    <property type="evidence" value="ECO:0007669"/>
    <property type="project" value="UniProtKB-UniRule"/>
</dbReference>
<dbReference type="InterPro" id="IPR038718">
    <property type="entry name" value="SNF2-like_sf"/>
</dbReference>
<keyword evidence="5 11" id="KW-0227">DNA damage</keyword>
<dbReference type="GO" id="GO:0006338">
    <property type="term" value="P:chromatin remodeling"/>
    <property type="evidence" value="ECO:0007669"/>
    <property type="project" value="UniProtKB-UniRule"/>
</dbReference>
<dbReference type="GO" id="GO:0042393">
    <property type="term" value="F:histone binding"/>
    <property type="evidence" value="ECO:0007669"/>
    <property type="project" value="TreeGrafter"/>
</dbReference>
<comment type="caution">
    <text evidence="17">The sequence shown here is derived from an EMBL/GenBank/DDBJ whole genome shotgun (WGS) entry which is preliminary data.</text>
</comment>
<keyword evidence="8 11" id="KW-0238">DNA-binding</keyword>
<feature type="coiled-coil region" evidence="12">
    <location>
        <begin position="409"/>
        <end position="448"/>
    </location>
</feature>
<dbReference type="CDD" id="cd18793">
    <property type="entry name" value="SF2_C_SNF"/>
    <property type="match status" value="1"/>
</dbReference>
<evidence type="ECO:0000256" key="3">
    <source>
        <dbReference type="ARBA" id="ARBA00019805"/>
    </source>
</evidence>
<evidence type="ECO:0000313" key="18">
    <source>
        <dbReference type="Proteomes" id="UP001229421"/>
    </source>
</evidence>
<dbReference type="Gene3D" id="3.40.50.10810">
    <property type="entry name" value="Tandem AAA-ATPase domain"/>
    <property type="match status" value="1"/>
</dbReference>
<dbReference type="InterPro" id="IPR050520">
    <property type="entry name" value="INO80/SWR1_helicase"/>
</dbReference>
<dbReference type="FunFam" id="3.40.50.300:FF:001066">
    <property type="entry name" value="DNA helicase INO80-like protein"/>
    <property type="match status" value="1"/>
</dbReference>
<evidence type="ECO:0000256" key="6">
    <source>
        <dbReference type="ARBA" id="ARBA00022801"/>
    </source>
</evidence>
<comment type="subunit">
    <text evidence="11">Component of the INO80 chromatin-remodeling complex.</text>
</comment>
<name>A0AAD8JZN4_TARER</name>
<dbReference type="SUPFAM" id="SSF52540">
    <property type="entry name" value="P-loop containing nucleoside triphosphate hydrolases"/>
    <property type="match status" value="2"/>
</dbReference>
<feature type="region of interest" description="Disordered" evidence="13">
    <location>
        <begin position="30"/>
        <end position="78"/>
    </location>
</feature>
<evidence type="ECO:0000313" key="17">
    <source>
        <dbReference type="EMBL" id="KAK1412978.1"/>
    </source>
</evidence>
<accession>A0AAD8JZN4</accession>
<gene>
    <name evidence="17" type="ORF">QVD17_34634</name>
</gene>
<dbReference type="GO" id="GO:0003677">
    <property type="term" value="F:DNA binding"/>
    <property type="evidence" value="ECO:0007669"/>
    <property type="project" value="UniProtKB-UniRule"/>
</dbReference>
<feature type="compositionally biased region" description="Polar residues" evidence="13">
    <location>
        <begin position="1446"/>
        <end position="1465"/>
    </location>
</feature>
<dbReference type="GO" id="GO:0016887">
    <property type="term" value="F:ATP hydrolysis activity"/>
    <property type="evidence" value="ECO:0007669"/>
    <property type="project" value="TreeGrafter"/>
</dbReference>
<evidence type="ECO:0000256" key="1">
    <source>
        <dbReference type="ARBA" id="ARBA00004123"/>
    </source>
</evidence>